<sequence length="203" mass="23080">MENSTCGEESHRIFMCLLLHYRYIRSVFPVLEYKSLSDYKLVSHQLARFQFVMDCLKLKNIEYTCELPQMTISLIERSLSVGMKIDGDAFICFRDADIAKVSENCEKPTKVFEEKIEVLPKDKSVSVKEINPMVDCIAKNLKDTPSCTKSQIAVLYLVAGATSDHVYTESLTEKEVPVSSTEKAVPGLVERANPTKWSEMKHQ</sequence>
<dbReference type="AlphaFoldDB" id="Q7JKF1"/>
<gene>
    <name evidence="1" type="ORF">CELE_F55B11.5</name>
    <name evidence="1 3" type="ORF">F55B11.5</name>
</gene>
<protein>
    <submittedName>
        <fullName evidence="1">HORMA domain-containing protein</fullName>
    </submittedName>
</protein>
<proteinExistence type="predicted"/>
<dbReference type="EMBL" id="BX284604">
    <property type="protein sequence ID" value="CAE54897.1"/>
    <property type="molecule type" value="Genomic_DNA"/>
</dbReference>
<reference evidence="1 2" key="1">
    <citation type="journal article" date="1998" name="Science">
        <title>Genome sequence of the nematode C. elegans: a platform for investigating biology.</title>
        <authorList>
            <consortium name="The C. elegans sequencing consortium"/>
            <person name="Sulson J.E."/>
            <person name="Waterston R."/>
        </authorList>
    </citation>
    <scope>NUCLEOTIDE SEQUENCE [LARGE SCALE GENOMIC DNA]</scope>
    <source>
        <strain evidence="1 2">Bristol N2</strain>
    </source>
</reference>
<dbReference type="Proteomes" id="UP000001940">
    <property type="component" value="Chromosome IV"/>
</dbReference>
<dbReference type="CTD" id="3565591"/>
<evidence type="ECO:0000313" key="2">
    <source>
        <dbReference type="Proteomes" id="UP000001940"/>
    </source>
</evidence>
<dbReference type="RefSeq" id="NP_001023225.1">
    <property type="nucleotide sequence ID" value="NM_001028054.1"/>
</dbReference>
<dbReference type="PhylomeDB" id="Q7JKF1"/>
<dbReference type="AGR" id="WB:WBGene00010087"/>
<accession>Q7JKF1</accession>
<dbReference type="UCSC" id="F55B11.5">
    <property type="organism name" value="c. elegans"/>
</dbReference>
<dbReference type="KEGG" id="cel:CELE_F55B11.5"/>
<keyword evidence="2" id="KW-1185">Reference proteome</keyword>
<dbReference type="HOGENOM" id="CLU_1200767_0_0_1"/>
<evidence type="ECO:0000313" key="3">
    <source>
        <dbReference type="WormBase" id="F55B11.5"/>
    </source>
</evidence>
<name>Q7JKF1_CAEEL</name>
<dbReference type="Bgee" id="WBGene00010087">
    <property type="expression patterns" value="Expressed in germ line (C elegans) and 2 other cell types or tissues"/>
</dbReference>
<evidence type="ECO:0000313" key="1">
    <source>
        <dbReference type="EMBL" id="CAE54897.1"/>
    </source>
</evidence>
<dbReference type="GeneID" id="3565591"/>
<organism evidence="1 2">
    <name type="scientific">Caenorhabditis elegans</name>
    <dbReference type="NCBI Taxonomy" id="6239"/>
    <lineage>
        <taxon>Eukaryota</taxon>
        <taxon>Metazoa</taxon>
        <taxon>Ecdysozoa</taxon>
        <taxon>Nematoda</taxon>
        <taxon>Chromadorea</taxon>
        <taxon>Rhabditida</taxon>
        <taxon>Rhabditina</taxon>
        <taxon>Rhabditomorpha</taxon>
        <taxon>Rhabditoidea</taxon>
        <taxon>Rhabditidae</taxon>
        <taxon>Peloderinae</taxon>
        <taxon>Caenorhabditis</taxon>
    </lineage>
</organism>
<dbReference type="PeptideAtlas" id="Q7JKF1"/>
<dbReference type="PaxDb" id="6239-F55B11.5"/>
<dbReference type="WormBase" id="F55B11.5">
    <property type="protein sequence ID" value="CE36168"/>
    <property type="gene ID" value="WBGene00010087"/>
</dbReference>
<dbReference type="InParanoid" id="Q7JKF1"/>